<dbReference type="HOGENOM" id="CLU_1093461_0_0_9"/>
<dbReference type="Gene3D" id="3.90.550.10">
    <property type="entry name" value="Spore Coat Polysaccharide Biosynthesis Protein SpsA, Chain A"/>
    <property type="match status" value="1"/>
</dbReference>
<dbReference type="AlphaFoldDB" id="A0A0D5NLY5"/>
<proteinExistence type="predicted"/>
<organism evidence="1 2">
    <name type="scientific">Paenibacillus beijingensis</name>
    <dbReference type="NCBI Taxonomy" id="1126833"/>
    <lineage>
        <taxon>Bacteria</taxon>
        <taxon>Bacillati</taxon>
        <taxon>Bacillota</taxon>
        <taxon>Bacilli</taxon>
        <taxon>Bacillales</taxon>
        <taxon>Paenibacillaceae</taxon>
        <taxon>Paenibacillus</taxon>
    </lineage>
</organism>
<sequence length="254" mass="30149">MGWGGEDVDFCYRIFKKKAKFISEQKAYAFHLPHRQLETMDEKIKNNVINLKKMHKKNNSFETELFLNCPYTLDFNLMLHRFNCLDICHLIPKYEDKIIEYVNSTFESEGNNLLIGYNGDNWLSKSIYSHFFVHNKKIQQKLEKCLENIRIHYMLGCDTPFDDYFFNVTVVTDFHRYFEPAVLEAFIKETVRISKKVYFVHTMDLNPVIKRIERMEWTSHASLLEKASKLGLNYKTINLDSKIKLSIISKESIT</sequence>
<dbReference type="InterPro" id="IPR029044">
    <property type="entry name" value="Nucleotide-diphossugar_trans"/>
</dbReference>
<keyword evidence="2" id="KW-1185">Reference proteome</keyword>
<name>A0A0D5NLY5_9BACL</name>
<evidence type="ECO:0008006" key="3">
    <source>
        <dbReference type="Google" id="ProtNLM"/>
    </source>
</evidence>
<reference evidence="2" key="2">
    <citation type="submission" date="2015-03" db="EMBL/GenBank/DDBJ databases">
        <title>Genome sequence of Paenibacillus beijingensis strain DSM 24997T.</title>
        <authorList>
            <person name="Kwak Y."/>
            <person name="Shin J.-H."/>
        </authorList>
    </citation>
    <scope>NUCLEOTIDE SEQUENCE [LARGE SCALE GENOMIC DNA]</scope>
    <source>
        <strain evidence="2">DSM 24997</strain>
    </source>
</reference>
<dbReference type="SUPFAM" id="SSF53448">
    <property type="entry name" value="Nucleotide-diphospho-sugar transferases"/>
    <property type="match status" value="1"/>
</dbReference>
<dbReference type="PATRIC" id="fig|1126833.4.peg.4183"/>
<accession>A0A0D5NLY5</accession>
<evidence type="ECO:0000313" key="1">
    <source>
        <dbReference type="EMBL" id="AJY76266.1"/>
    </source>
</evidence>
<protein>
    <recommendedName>
        <fullName evidence="3">Methyltransferase type 11 domain-containing protein</fullName>
    </recommendedName>
</protein>
<dbReference type="STRING" id="1126833.VN24_19005"/>
<dbReference type="Proteomes" id="UP000032633">
    <property type="component" value="Chromosome"/>
</dbReference>
<reference evidence="1 2" key="1">
    <citation type="journal article" date="2015" name="J. Biotechnol.">
        <title>Complete genome sequence of Paenibacillus beijingensis 7188(T) (=DSM 24997(T)), a novel rhizobacterium from jujube garden soil.</title>
        <authorList>
            <person name="Kwak Y."/>
            <person name="Shin J.H."/>
        </authorList>
    </citation>
    <scope>NUCLEOTIDE SEQUENCE [LARGE SCALE GENOMIC DNA]</scope>
    <source>
        <strain evidence="1 2">DSM 24997</strain>
    </source>
</reference>
<evidence type="ECO:0000313" key="2">
    <source>
        <dbReference type="Proteomes" id="UP000032633"/>
    </source>
</evidence>
<dbReference type="EMBL" id="CP011058">
    <property type="protein sequence ID" value="AJY76266.1"/>
    <property type="molecule type" value="Genomic_DNA"/>
</dbReference>
<dbReference type="KEGG" id="pbj:VN24_19005"/>
<gene>
    <name evidence="1" type="ORF">VN24_19005</name>
</gene>